<dbReference type="SMART" id="SM00387">
    <property type="entry name" value="HATPase_c"/>
    <property type="match status" value="1"/>
</dbReference>
<evidence type="ECO:0000256" key="3">
    <source>
        <dbReference type="ARBA" id="ARBA00022553"/>
    </source>
</evidence>
<dbReference type="Pfam" id="PF00512">
    <property type="entry name" value="HisKA"/>
    <property type="match status" value="1"/>
</dbReference>
<gene>
    <name evidence="8" type="ORF">K9W46_05735</name>
</gene>
<keyword evidence="3" id="KW-0597">Phosphoprotein</keyword>
<sequence length="508" mass="59389">MFNKNLTDLFNFAEIGLYRIAIKPKIEILFCNEVIKNILGIHYEKIINDPLKIKDFLSKSSIHKIKKSLKTKADFNEIFLEWEIDKEKIILRHINHFEYTDSGEIKEIFGMTLNETVNVRLLNELEDNEKSLKILNELSLIENKARTKEEYFQFMLDLLITKFKFNTGCVYKKSNYNSEFILVYEYNSTKYFNNFSFSSHDKKSKGLNKFYFTNKIQKDSFNDTNRIFNITNSKFKFFVSIPIIFSNYQYGLVLLVANRRNVLFKPTSKVEFLKKIQYCISSAIMRYILSENLILLNRKTADINKELVEFNETVSHDIKNGLSSIIGFLELYELKKNREFLDKVYSKIEYLTKILEKNLELAKAGYSAKLRKVKNFEEVIKEVAETTIPHGIEYIQENFTIDLFCDEEKIRQVFTNIFNNAVKHGNPTKIIVEFIERKTEVLFIVSNNGKSIPEENMRLIFDHGFSTNGDSTGLGLSIVKKILETHSGTITVESSPERTSFIICLPKQ</sequence>
<evidence type="ECO:0000313" key="8">
    <source>
        <dbReference type="EMBL" id="UJG44679.1"/>
    </source>
</evidence>
<dbReference type="PANTHER" id="PTHR43711">
    <property type="entry name" value="TWO-COMPONENT HISTIDINE KINASE"/>
    <property type="match status" value="1"/>
</dbReference>
<dbReference type="AlphaFoldDB" id="A0A9Y1BT67"/>
<dbReference type="Pfam" id="PF02518">
    <property type="entry name" value="HATPase_c"/>
    <property type="match status" value="1"/>
</dbReference>
<evidence type="ECO:0000256" key="2">
    <source>
        <dbReference type="ARBA" id="ARBA00012438"/>
    </source>
</evidence>
<organism evidence="8">
    <name type="scientific">Candidatus Heimdallarchaeum endolithica</name>
    <dbReference type="NCBI Taxonomy" id="2876572"/>
    <lineage>
        <taxon>Archaea</taxon>
        <taxon>Promethearchaeati</taxon>
        <taxon>Candidatus Heimdallarchaeota</taxon>
        <taxon>Candidatus Heimdallarchaeia (ex Rinke et al. 2021) (nom. nud.)</taxon>
        <taxon>Candidatus Heimdallarchaeales</taxon>
        <taxon>Candidatus Heimdallarchaeaceae</taxon>
        <taxon>Candidatus Heimdallarchaeum</taxon>
    </lineage>
</organism>
<dbReference type="GO" id="GO:0000155">
    <property type="term" value="F:phosphorelay sensor kinase activity"/>
    <property type="evidence" value="ECO:0007669"/>
    <property type="project" value="InterPro"/>
</dbReference>
<evidence type="ECO:0000256" key="4">
    <source>
        <dbReference type="ARBA" id="ARBA00022679"/>
    </source>
</evidence>
<evidence type="ECO:0000256" key="6">
    <source>
        <dbReference type="ARBA" id="ARBA00023012"/>
    </source>
</evidence>
<dbReference type="PANTHER" id="PTHR43711:SF1">
    <property type="entry name" value="HISTIDINE KINASE 1"/>
    <property type="match status" value="1"/>
</dbReference>
<dbReference type="InterPro" id="IPR036890">
    <property type="entry name" value="HATPase_C_sf"/>
</dbReference>
<dbReference type="SMART" id="SM00388">
    <property type="entry name" value="HisKA"/>
    <property type="match status" value="1"/>
</dbReference>
<dbReference type="SUPFAM" id="SSF55874">
    <property type="entry name" value="ATPase domain of HSP90 chaperone/DNA topoisomerase II/histidine kinase"/>
    <property type="match status" value="1"/>
</dbReference>
<evidence type="ECO:0000259" key="7">
    <source>
        <dbReference type="PROSITE" id="PS50109"/>
    </source>
</evidence>
<name>A0A9Y1BT67_9ARCH</name>
<dbReference type="PROSITE" id="PS50109">
    <property type="entry name" value="HIS_KIN"/>
    <property type="match status" value="1"/>
</dbReference>
<keyword evidence="4" id="KW-0808">Transferase</keyword>
<dbReference type="Gene3D" id="1.10.287.130">
    <property type="match status" value="1"/>
</dbReference>
<accession>A0A9Y1BT67</accession>
<dbReference type="CDD" id="cd00082">
    <property type="entry name" value="HisKA"/>
    <property type="match status" value="1"/>
</dbReference>
<dbReference type="InterPro" id="IPR005467">
    <property type="entry name" value="His_kinase_dom"/>
</dbReference>
<dbReference type="InterPro" id="IPR003594">
    <property type="entry name" value="HATPase_dom"/>
</dbReference>
<dbReference type="InterPro" id="IPR003661">
    <property type="entry name" value="HisK_dim/P_dom"/>
</dbReference>
<dbReference type="InterPro" id="IPR004358">
    <property type="entry name" value="Sig_transdc_His_kin-like_C"/>
</dbReference>
<evidence type="ECO:0000256" key="5">
    <source>
        <dbReference type="ARBA" id="ARBA00022777"/>
    </source>
</evidence>
<dbReference type="EMBL" id="CP084167">
    <property type="protein sequence ID" value="UJG44679.1"/>
    <property type="molecule type" value="Genomic_DNA"/>
</dbReference>
<dbReference type="PRINTS" id="PR00344">
    <property type="entry name" value="BCTRLSENSOR"/>
</dbReference>
<dbReference type="Gene3D" id="3.30.565.10">
    <property type="entry name" value="Histidine kinase-like ATPase, C-terminal domain"/>
    <property type="match status" value="1"/>
</dbReference>
<keyword evidence="6" id="KW-0902">Two-component regulatory system</keyword>
<protein>
    <recommendedName>
        <fullName evidence="2">histidine kinase</fullName>
        <ecNumber evidence="2">2.7.13.3</ecNumber>
    </recommendedName>
</protein>
<dbReference type="InterPro" id="IPR050736">
    <property type="entry name" value="Sensor_HK_Regulatory"/>
</dbReference>
<comment type="catalytic activity">
    <reaction evidence="1">
        <text>ATP + protein L-histidine = ADP + protein N-phospho-L-histidine.</text>
        <dbReference type="EC" id="2.7.13.3"/>
    </reaction>
</comment>
<dbReference type="EC" id="2.7.13.3" evidence="2"/>
<reference evidence="8" key="1">
    <citation type="journal article" date="2022" name="Nat. Microbiol.">
        <title>Unique mobile elements and scalable gene flow at the prokaryote-eukaryote boundary revealed by circularized Asgard archaea genomes.</title>
        <authorList>
            <person name="Wu F."/>
            <person name="Speth D.R."/>
            <person name="Philosof A."/>
            <person name="Cremiere A."/>
            <person name="Narayanan A."/>
            <person name="Barco R.A."/>
            <person name="Connon S.A."/>
            <person name="Amend J.P."/>
            <person name="Antoshechkin I.A."/>
            <person name="Orphan V.J."/>
        </authorList>
    </citation>
    <scope>NUCLEOTIDE SEQUENCE</scope>
    <source>
        <strain evidence="8">PR6</strain>
    </source>
</reference>
<dbReference type="InterPro" id="IPR036097">
    <property type="entry name" value="HisK_dim/P_sf"/>
</dbReference>
<keyword evidence="5 8" id="KW-0418">Kinase</keyword>
<proteinExistence type="predicted"/>
<evidence type="ECO:0000256" key="1">
    <source>
        <dbReference type="ARBA" id="ARBA00000085"/>
    </source>
</evidence>
<dbReference type="Proteomes" id="UP001200513">
    <property type="component" value="Chromosome"/>
</dbReference>
<feature type="domain" description="Histidine kinase" evidence="7">
    <location>
        <begin position="313"/>
        <end position="508"/>
    </location>
</feature>
<dbReference type="SUPFAM" id="SSF47384">
    <property type="entry name" value="Homodimeric domain of signal transducing histidine kinase"/>
    <property type="match status" value="1"/>
</dbReference>